<keyword evidence="2" id="KW-1185">Reference proteome</keyword>
<dbReference type="PATRIC" id="fig|931276.5.peg.5949"/>
<dbReference type="KEGG" id="csr:Cspa_135p00630"/>
<keyword evidence="1" id="KW-0614">Plasmid</keyword>
<proteinExistence type="predicted"/>
<dbReference type="AlphaFoldDB" id="M1MU48"/>
<dbReference type="HOGENOM" id="CLU_559857_0_0_9"/>
<reference evidence="1 2" key="1">
    <citation type="submission" date="2013-02" db="EMBL/GenBank/DDBJ databases">
        <title>Genome sequence of Clostridium saccharoperbutylacetonicum N1-4(HMT).</title>
        <authorList>
            <person name="Poehlein A."/>
            <person name="Daniel R."/>
        </authorList>
    </citation>
    <scope>NUCLEOTIDE SEQUENCE [LARGE SCALE GENOMIC DNA]</scope>
    <source>
        <strain evidence="2">N1-4(HMT)</strain>
        <plasmid evidence="2">Plasmid Csp_135p</plasmid>
    </source>
</reference>
<evidence type="ECO:0000313" key="2">
    <source>
        <dbReference type="Proteomes" id="UP000011728"/>
    </source>
</evidence>
<organism evidence="1 2">
    <name type="scientific">Clostridium saccharoperbutylacetonicum N1-4(HMT)</name>
    <dbReference type="NCBI Taxonomy" id="931276"/>
    <lineage>
        <taxon>Bacteria</taxon>
        <taxon>Bacillati</taxon>
        <taxon>Bacillota</taxon>
        <taxon>Clostridia</taxon>
        <taxon>Eubacteriales</taxon>
        <taxon>Clostridiaceae</taxon>
        <taxon>Clostridium</taxon>
    </lineage>
</organism>
<dbReference type="EMBL" id="CP004122">
    <property type="protein sequence ID" value="AGF59623.1"/>
    <property type="molecule type" value="Genomic_DNA"/>
</dbReference>
<name>M1MU48_9CLOT</name>
<geneLocation type="plasmid" evidence="1 2">
    <name>Csp_135p</name>
</geneLocation>
<dbReference type="RefSeq" id="WP_015395930.1">
    <property type="nucleotide sequence ID" value="NC_020292.1"/>
</dbReference>
<evidence type="ECO:0000313" key="1">
    <source>
        <dbReference type="EMBL" id="AGF59623.1"/>
    </source>
</evidence>
<gene>
    <name evidence="1" type="ORF">Cspa_135p00630</name>
</gene>
<protein>
    <submittedName>
        <fullName evidence="1">Uncharacterized protein</fullName>
    </submittedName>
</protein>
<dbReference type="Proteomes" id="UP000011728">
    <property type="component" value="Plasmid Csp_135p"/>
</dbReference>
<sequence length="507" mass="55217">MAKINFEDAVTKIIKRYLVSFGKSLASKFYTKKQVDTMILPIPAIQTDIDNLKTRSVIGSKLKTGLYKPATKITGGVTTGIVKMGAKISGDFTLNADGTITLPKGSYYKVRGSIRFATVTNTGFASYMIRNFTDSVNVGVAATINSYSYWEGQQEAIAYIDAAQKDINVGIYITGVNSATGAEITDGFTFLDIQEVNRTTIIDPCEDGKNINFEYGDFRLSADQRSNLVAGGIIAFDTVYSGNMALLNNKVLLKAGKTYEISAEVCGECSNSLSYGIYNESDSNWINLGFGVGVVSGGAYISNQNSNAIFKATEDTYISIKINTLSGAAVLFSATTHLIIKEIAQPYYFNYYKDSIASNVLFSGNAASVGDYTLSDDITKYKYLLISWQTGNSASGTTAITQTKTDMIPVDTIAIGDTNNKRLWFDMLNDTTLKSVLLLFFKSSKIMTYGFGTASSPWTNPVVTRIEGIGYTYENPYQDVITTVDEFVLTDSAVDTDINSLWSEVGI</sequence>
<accession>M1MU48</accession>